<sequence length="203" mass="21526">MKRPASRGSSHQVRIACLGDSNTVGGGLGRDGAYPARLQAKLDGQAGIGAFLVKSFGVNGAVAVNTPGKKCYVKERRYVDATHFHAHVHVVMLGTNDAGHIHGEPERVGEAIAALVKDLRRGGIAAASKYPKFVIVQPPGAKARHQENLKTHVYPSLRKVVRSIKDATLVDLELKPMAYATDQVHLSEQGAEQVAAAVAAAIL</sequence>
<dbReference type="PANTHER" id="PTHR30383">
    <property type="entry name" value="THIOESTERASE 1/PROTEASE 1/LYSOPHOSPHOLIPASE L1"/>
    <property type="match status" value="1"/>
</dbReference>
<keyword evidence="2" id="KW-1185">Reference proteome</keyword>
<evidence type="ECO:0000313" key="1">
    <source>
        <dbReference type="EMBL" id="CAK9031096.1"/>
    </source>
</evidence>
<reference evidence="1 2" key="1">
    <citation type="submission" date="2024-02" db="EMBL/GenBank/DDBJ databases">
        <authorList>
            <person name="Chen Y."/>
            <person name="Shah S."/>
            <person name="Dougan E. K."/>
            <person name="Thang M."/>
            <person name="Chan C."/>
        </authorList>
    </citation>
    <scope>NUCLEOTIDE SEQUENCE [LARGE SCALE GENOMIC DNA]</scope>
</reference>
<dbReference type="EMBL" id="CAXAMM010013335">
    <property type="protein sequence ID" value="CAK9031096.1"/>
    <property type="molecule type" value="Genomic_DNA"/>
</dbReference>
<accession>A0ABP0KW18</accession>
<dbReference type="InterPro" id="IPR013830">
    <property type="entry name" value="SGNH_hydro"/>
</dbReference>
<dbReference type="Pfam" id="PF13472">
    <property type="entry name" value="Lipase_GDSL_2"/>
    <property type="match status" value="1"/>
</dbReference>
<dbReference type="Proteomes" id="UP001642464">
    <property type="component" value="Unassembled WGS sequence"/>
</dbReference>
<evidence type="ECO:0000313" key="2">
    <source>
        <dbReference type="Proteomes" id="UP001642464"/>
    </source>
</evidence>
<dbReference type="InterPro" id="IPR051532">
    <property type="entry name" value="Ester_Hydrolysis_Enzymes"/>
</dbReference>
<name>A0ABP0KW18_9DINO</name>
<organism evidence="1 2">
    <name type="scientific">Durusdinium trenchii</name>
    <dbReference type="NCBI Taxonomy" id="1381693"/>
    <lineage>
        <taxon>Eukaryota</taxon>
        <taxon>Sar</taxon>
        <taxon>Alveolata</taxon>
        <taxon>Dinophyceae</taxon>
        <taxon>Suessiales</taxon>
        <taxon>Symbiodiniaceae</taxon>
        <taxon>Durusdinium</taxon>
    </lineage>
</organism>
<comment type="caution">
    <text evidence="1">The sequence shown here is derived from an EMBL/GenBank/DDBJ whole genome shotgun (WGS) entry which is preliminary data.</text>
</comment>
<protein>
    <submittedName>
        <fullName evidence="1">Acetylxylan esterase</fullName>
    </submittedName>
</protein>
<dbReference type="InterPro" id="IPR036514">
    <property type="entry name" value="SGNH_hydro_sf"/>
</dbReference>
<dbReference type="Gene3D" id="3.40.50.1110">
    <property type="entry name" value="SGNH hydrolase"/>
    <property type="match status" value="1"/>
</dbReference>
<proteinExistence type="predicted"/>
<dbReference type="SUPFAM" id="SSF52266">
    <property type="entry name" value="SGNH hydrolase"/>
    <property type="match status" value="1"/>
</dbReference>
<gene>
    <name evidence="1" type="ORF">SCF082_LOCUS19495</name>
</gene>